<comment type="caution">
    <text evidence="1">The sequence shown here is derived from an EMBL/GenBank/DDBJ whole genome shotgun (WGS) entry which is preliminary data.</text>
</comment>
<protein>
    <submittedName>
        <fullName evidence="1">Uncharacterized protein</fullName>
    </submittedName>
</protein>
<dbReference type="EMBL" id="CAJMWS010000314">
    <property type="protein sequence ID" value="CAE6413403.1"/>
    <property type="molecule type" value="Genomic_DNA"/>
</dbReference>
<dbReference type="InterPro" id="IPR032675">
    <property type="entry name" value="LRR_dom_sf"/>
</dbReference>
<gene>
    <name evidence="1" type="ORF">RDB_LOCUS72037</name>
</gene>
<dbReference type="AlphaFoldDB" id="A0A8H3AE32"/>
<name>A0A8H3AE32_9AGAM</name>
<proteinExistence type="predicted"/>
<accession>A0A8H3AE32</accession>
<dbReference type="SUPFAM" id="SSF52047">
    <property type="entry name" value="RNI-like"/>
    <property type="match status" value="1"/>
</dbReference>
<organism evidence="1 2">
    <name type="scientific">Rhizoctonia solani</name>
    <dbReference type="NCBI Taxonomy" id="456999"/>
    <lineage>
        <taxon>Eukaryota</taxon>
        <taxon>Fungi</taxon>
        <taxon>Dikarya</taxon>
        <taxon>Basidiomycota</taxon>
        <taxon>Agaricomycotina</taxon>
        <taxon>Agaricomycetes</taxon>
        <taxon>Cantharellales</taxon>
        <taxon>Ceratobasidiaceae</taxon>
        <taxon>Rhizoctonia</taxon>
    </lineage>
</organism>
<dbReference type="Proteomes" id="UP000663846">
    <property type="component" value="Unassembled WGS sequence"/>
</dbReference>
<evidence type="ECO:0000313" key="1">
    <source>
        <dbReference type="EMBL" id="CAE6413403.1"/>
    </source>
</evidence>
<evidence type="ECO:0000313" key="2">
    <source>
        <dbReference type="Proteomes" id="UP000663846"/>
    </source>
</evidence>
<sequence>MPDALLPLEIIRLAAYECQKRDAFNLAITCRGMFDLLVPMLWEVIDQPEAILRLIPGVKVDRIKFETIGTCKIITQLKVYDNSLYRDWTRYWFYARHVKYLTAVRWEWVGYKIRVKCNIQGWNVIFRKLKEGVLLPNLRTLDFILRCNPYIEALPFLAWFTLFLSPSIQELSIEHKKLPVDEFPVSPAVLFIASLAESLSDKEKISLSPYYSFPTETTLSSLCPSGYQERHYWFTHLPKLTSLRALSIEDTGFSKGIVEGLFVLGHLPYLESLKIRLDLDQTIKETTFSPDTLFPSLRLLTLIYMNYRVFRYIWGLRSMVSKLTTVSLEFDDGERCDTEALANIVLSLTECSPCVSHLYISGSFPGREQKELEVALGLISRLSLRSLTVKLTGCKEVKKIYFPSQEPTFSALRYLELENPIQEPNLRVISKIFPNLMFFKVLYDDLNSEYWEESTYESNSQTARQPIKIDVKVLSSSSSSKAVVHPPEGVARKKVDNITR</sequence>
<reference evidence="1" key="1">
    <citation type="submission" date="2021-01" db="EMBL/GenBank/DDBJ databases">
        <authorList>
            <person name="Kaushik A."/>
        </authorList>
    </citation>
    <scope>NUCLEOTIDE SEQUENCE</scope>
    <source>
        <strain evidence="1">AG1-1C</strain>
    </source>
</reference>
<dbReference type="Gene3D" id="3.80.10.10">
    <property type="entry name" value="Ribonuclease Inhibitor"/>
    <property type="match status" value="1"/>
</dbReference>